<dbReference type="InterPro" id="IPR037682">
    <property type="entry name" value="TonB_C"/>
</dbReference>
<evidence type="ECO:0000313" key="14">
    <source>
        <dbReference type="Proteomes" id="UP000306631"/>
    </source>
</evidence>
<comment type="caution">
    <text evidence="13">The sequence shown here is derived from an EMBL/GenBank/DDBJ whole genome shotgun (WGS) entry which is preliminary data.</text>
</comment>
<keyword evidence="9 11" id="KW-0472">Membrane</keyword>
<reference evidence="13 14" key="1">
    <citation type="submission" date="2019-04" db="EMBL/GenBank/DDBJ databases">
        <title>Microbes associate with the intestines of laboratory mice.</title>
        <authorList>
            <person name="Navarre W."/>
            <person name="Wong E."/>
            <person name="Huang K."/>
            <person name="Tropini C."/>
            <person name="Ng K."/>
            <person name="Yu B."/>
        </authorList>
    </citation>
    <scope>NUCLEOTIDE SEQUENCE [LARGE SCALE GENOMIC DNA]</scope>
    <source>
        <strain evidence="13 14">NM62_B4-13</strain>
    </source>
</reference>
<dbReference type="Gene3D" id="3.30.1150.10">
    <property type="match status" value="2"/>
</dbReference>
<dbReference type="EMBL" id="SRYW01000005">
    <property type="protein sequence ID" value="TGY34946.1"/>
    <property type="molecule type" value="Genomic_DNA"/>
</dbReference>
<dbReference type="OrthoDB" id="6053658at2"/>
<keyword evidence="3" id="KW-0813">Transport</keyword>
<evidence type="ECO:0000256" key="2">
    <source>
        <dbReference type="ARBA" id="ARBA00006555"/>
    </source>
</evidence>
<organism evidence="13 14">
    <name type="scientific">Stenotrophomonas maltophilia</name>
    <name type="common">Pseudomonas maltophilia</name>
    <name type="synonym">Xanthomonas maltophilia</name>
    <dbReference type="NCBI Taxonomy" id="40324"/>
    <lineage>
        <taxon>Bacteria</taxon>
        <taxon>Pseudomonadati</taxon>
        <taxon>Pseudomonadota</taxon>
        <taxon>Gammaproteobacteria</taxon>
        <taxon>Lysobacterales</taxon>
        <taxon>Lysobacteraceae</taxon>
        <taxon>Stenotrophomonas</taxon>
        <taxon>Stenotrophomonas maltophilia group</taxon>
    </lineage>
</organism>
<dbReference type="NCBIfam" id="TIGR01352">
    <property type="entry name" value="tonB_Cterm"/>
    <property type="match status" value="2"/>
</dbReference>
<dbReference type="GO" id="GO:0015031">
    <property type="term" value="P:protein transport"/>
    <property type="evidence" value="ECO:0007669"/>
    <property type="project" value="UniProtKB-KW"/>
</dbReference>
<feature type="region of interest" description="Disordered" evidence="10">
    <location>
        <begin position="52"/>
        <end position="157"/>
    </location>
</feature>
<dbReference type="InterPro" id="IPR051045">
    <property type="entry name" value="TonB-dependent_transducer"/>
</dbReference>
<feature type="domain" description="TonB C-terminal" evidence="12">
    <location>
        <begin position="621"/>
        <end position="714"/>
    </location>
</feature>
<keyword evidence="4" id="KW-1003">Cell membrane</keyword>
<feature type="transmembrane region" description="Helical" evidence="11">
    <location>
        <begin position="221"/>
        <end position="243"/>
    </location>
</feature>
<dbReference type="GO" id="GO:0098797">
    <property type="term" value="C:plasma membrane protein complex"/>
    <property type="evidence" value="ECO:0007669"/>
    <property type="project" value="TreeGrafter"/>
</dbReference>
<protein>
    <submittedName>
        <fullName evidence="13">TonB family protein</fullName>
    </submittedName>
</protein>
<feature type="compositionally biased region" description="Low complexity" evidence="10">
    <location>
        <begin position="52"/>
        <end position="79"/>
    </location>
</feature>
<feature type="compositionally biased region" description="Basic and acidic residues" evidence="10">
    <location>
        <begin position="106"/>
        <end position="115"/>
    </location>
</feature>
<gene>
    <name evidence="13" type="ORF">E5352_08090</name>
</gene>
<keyword evidence="5" id="KW-0997">Cell inner membrane</keyword>
<proteinExistence type="inferred from homology"/>
<evidence type="ECO:0000259" key="12">
    <source>
        <dbReference type="PROSITE" id="PS52015"/>
    </source>
</evidence>
<keyword evidence="8 11" id="KW-1133">Transmembrane helix</keyword>
<dbReference type="GO" id="GO:0055085">
    <property type="term" value="P:transmembrane transport"/>
    <property type="evidence" value="ECO:0007669"/>
    <property type="project" value="InterPro"/>
</dbReference>
<keyword evidence="7" id="KW-0653">Protein transport</keyword>
<evidence type="ECO:0000256" key="4">
    <source>
        <dbReference type="ARBA" id="ARBA00022475"/>
    </source>
</evidence>
<accession>A0A4S2D1J1</accession>
<feature type="transmembrane region" description="Helical" evidence="11">
    <location>
        <begin position="249"/>
        <end position="270"/>
    </location>
</feature>
<comment type="similarity">
    <text evidence="2">Belongs to the TonB family.</text>
</comment>
<name>A0A4S2D1J1_STEMA</name>
<sequence>MGHAAAGLRAAHCRAPGGMQPGCRASALRRHALCGLRARGAAGRHCARGQGAVAAQGRQRRQAAATGPAPGGQRPCGPRSHGRRSGSGRTGGPGCHCQHAARHRHAGDDGGDRHPAAGLGDGVGHAGVPALRGPGGAVDVRRPAAGDASGDAGCRDSGLRSVRAGADPEQAAMKVIAILIIAVVVFIGLSPFWGWSGALVYGAIAWLGHLLATGPLGDGRAAFRTAVLLGGTVSVLSFLRVAWQDRSLSYLLAGGGLGFVFFLIFFAAGLSPERAARNAAAVERAEDAPEQHGDVPRWYSRAQFEREMVAKVQETARAAARGDRQGADALLEELHLWSRNPPRVAEDAAAYERLREAYNETVDALRKANPGPREARGTRMPDPATAEQIRTLEARQVVLLEQMWEQSASSITVALRLMTLDLRTLAVTQWLGRDATADAESDAAMERRLWRVQALQEVLFAYAPMDRRLWEAYAATVVDKDEELSLGALVIAGRLEGRDRKVGADTGAFDVNALVLGSDVLTLSTIAGSGSATRRDILEARAALLVGKPADDPASAGQGRDAAPGDERVMEVPAQRAPRHDVQAERAMPPAGLLIERAGLALRPPPEPPAPVPRRDRGEVQVDLAAAGFKVTPPGIPLRPPGIVADTRAVLVLDVWENGQVTSVLIETGSGNPDLDQAARYGARGWRSATKVPKGGERRRVEVVFKAPVTVQAPPPAEDVAPFPVGTTPPPPQLNPAQSLGAQLSAQARRHPPRYPTMQGGERPDGRVVVMLRMSAGGRVLDARVAESSGHPELDRAALQAARGWHVTPTRAVTDVDEITLRIPVTFSAGM</sequence>
<evidence type="ECO:0000256" key="10">
    <source>
        <dbReference type="SAM" id="MobiDB-lite"/>
    </source>
</evidence>
<evidence type="ECO:0000256" key="11">
    <source>
        <dbReference type="SAM" id="Phobius"/>
    </source>
</evidence>
<evidence type="ECO:0000256" key="7">
    <source>
        <dbReference type="ARBA" id="ARBA00022927"/>
    </source>
</evidence>
<dbReference type="SUPFAM" id="SSF74653">
    <property type="entry name" value="TolA/TonB C-terminal domain"/>
    <property type="match status" value="2"/>
</dbReference>
<evidence type="ECO:0000256" key="9">
    <source>
        <dbReference type="ARBA" id="ARBA00023136"/>
    </source>
</evidence>
<dbReference type="Pfam" id="PF03544">
    <property type="entry name" value="TonB_C"/>
    <property type="match status" value="1"/>
</dbReference>
<feature type="domain" description="TonB C-terminal" evidence="12">
    <location>
        <begin position="740"/>
        <end position="831"/>
    </location>
</feature>
<dbReference type="InterPro" id="IPR006260">
    <property type="entry name" value="TonB/TolA_C"/>
</dbReference>
<dbReference type="GO" id="GO:0031992">
    <property type="term" value="F:energy transducer activity"/>
    <property type="evidence" value="ECO:0007669"/>
    <property type="project" value="TreeGrafter"/>
</dbReference>
<dbReference type="Proteomes" id="UP000306631">
    <property type="component" value="Unassembled WGS sequence"/>
</dbReference>
<dbReference type="AlphaFoldDB" id="A0A4S2D1J1"/>
<dbReference type="PROSITE" id="PS52015">
    <property type="entry name" value="TONB_CTD"/>
    <property type="match status" value="2"/>
</dbReference>
<feature type="transmembrane region" description="Helical" evidence="11">
    <location>
        <begin position="195"/>
        <end position="214"/>
    </location>
</feature>
<evidence type="ECO:0000313" key="13">
    <source>
        <dbReference type="EMBL" id="TGY34946.1"/>
    </source>
</evidence>
<evidence type="ECO:0000256" key="6">
    <source>
        <dbReference type="ARBA" id="ARBA00022692"/>
    </source>
</evidence>
<comment type="subcellular location">
    <subcellularLocation>
        <location evidence="1">Cell inner membrane</location>
        <topology evidence="1">Single-pass membrane protein</topology>
        <orientation evidence="1">Periplasmic side</orientation>
    </subcellularLocation>
</comment>
<dbReference type="PANTHER" id="PTHR33446">
    <property type="entry name" value="PROTEIN TONB-RELATED"/>
    <property type="match status" value="1"/>
</dbReference>
<evidence type="ECO:0000256" key="1">
    <source>
        <dbReference type="ARBA" id="ARBA00004383"/>
    </source>
</evidence>
<evidence type="ECO:0000256" key="8">
    <source>
        <dbReference type="ARBA" id="ARBA00022989"/>
    </source>
</evidence>
<dbReference type="PANTHER" id="PTHR33446:SF2">
    <property type="entry name" value="PROTEIN TONB"/>
    <property type="match status" value="1"/>
</dbReference>
<evidence type="ECO:0000256" key="3">
    <source>
        <dbReference type="ARBA" id="ARBA00022448"/>
    </source>
</evidence>
<evidence type="ECO:0000256" key="5">
    <source>
        <dbReference type="ARBA" id="ARBA00022519"/>
    </source>
</evidence>
<keyword evidence="6 11" id="KW-0812">Transmembrane</keyword>